<keyword evidence="2" id="KW-0732">Signal</keyword>
<keyword evidence="4" id="KW-1185">Reference proteome</keyword>
<gene>
    <name evidence="3" type="ORF">ACHAWU_000152</name>
</gene>
<dbReference type="AlphaFoldDB" id="A0ABD3MW45"/>
<accession>A0ABD3MW45</accession>
<protein>
    <submittedName>
        <fullName evidence="3">Uncharacterized protein</fullName>
    </submittedName>
</protein>
<comment type="caution">
    <text evidence="3">The sequence shown here is derived from an EMBL/GenBank/DDBJ whole genome shotgun (WGS) entry which is preliminary data.</text>
</comment>
<feature type="region of interest" description="Disordered" evidence="1">
    <location>
        <begin position="111"/>
        <end position="138"/>
    </location>
</feature>
<dbReference type="Proteomes" id="UP001530293">
    <property type="component" value="Unassembled WGS sequence"/>
</dbReference>
<proteinExistence type="predicted"/>
<reference evidence="3 4" key="1">
    <citation type="submission" date="2024-10" db="EMBL/GenBank/DDBJ databases">
        <title>Updated reference genomes for cyclostephanoid diatoms.</title>
        <authorList>
            <person name="Roberts W.R."/>
            <person name="Alverson A.J."/>
        </authorList>
    </citation>
    <scope>NUCLEOTIDE SEQUENCE [LARGE SCALE GENOMIC DNA]</scope>
    <source>
        <strain evidence="3 4">AJA232-27</strain>
    </source>
</reference>
<organism evidence="3 4">
    <name type="scientific">Discostella pseudostelligera</name>
    <dbReference type="NCBI Taxonomy" id="259834"/>
    <lineage>
        <taxon>Eukaryota</taxon>
        <taxon>Sar</taxon>
        <taxon>Stramenopiles</taxon>
        <taxon>Ochrophyta</taxon>
        <taxon>Bacillariophyta</taxon>
        <taxon>Coscinodiscophyceae</taxon>
        <taxon>Thalassiosirophycidae</taxon>
        <taxon>Stephanodiscales</taxon>
        <taxon>Stephanodiscaceae</taxon>
        <taxon>Discostella</taxon>
    </lineage>
</organism>
<feature type="compositionally biased region" description="Basic and acidic residues" evidence="1">
    <location>
        <begin position="122"/>
        <end position="132"/>
    </location>
</feature>
<evidence type="ECO:0000256" key="1">
    <source>
        <dbReference type="SAM" id="MobiDB-lite"/>
    </source>
</evidence>
<name>A0ABD3MW45_9STRA</name>
<sequence>MRSIPTPLALAALLVLTSIRDVSSLSTPKFRNFSRRDYLNALGNTIATTSPFLIPIISNAAILSTDDDSQGIAAITDSQVGRAFRRSVVQGAQVADKLDEKWERFSDSLRDKSKCDPTTGRRLYDNGKRKDGTPIGNPGLGALCSPEPLLPLNVAMTESILEAAINSALIASGDITSSTQRESLNKSIQETKNLVRPSFERSMQTSVTDDEKNRGMFNFNLYATLRAIATFLRGDKSSIRAFQIAWGNELSKKFAPYATRKDFISPFSGRDEEFQDYDYDKNALLDALGKLTATLNQLKSGGLLGYYEISIPYDDYGSVVTVALDAYAPIGVEILLSEQNVIVEGPIQALVRALFDEAKINFGLDTFYIDPSTTRQDSYNPTQLLVSLNSLRKM</sequence>
<feature type="chain" id="PRO_5044834888" evidence="2">
    <location>
        <begin position="25"/>
        <end position="394"/>
    </location>
</feature>
<dbReference type="EMBL" id="JALLBG020000075">
    <property type="protein sequence ID" value="KAL3767489.1"/>
    <property type="molecule type" value="Genomic_DNA"/>
</dbReference>
<evidence type="ECO:0000313" key="4">
    <source>
        <dbReference type="Proteomes" id="UP001530293"/>
    </source>
</evidence>
<feature type="signal peptide" evidence="2">
    <location>
        <begin position="1"/>
        <end position="24"/>
    </location>
</feature>
<evidence type="ECO:0000313" key="3">
    <source>
        <dbReference type="EMBL" id="KAL3767489.1"/>
    </source>
</evidence>
<evidence type="ECO:0000256" key="2">
    <source>
        <dbReference type="SAM" id="SignalP"/>
    </source>
</evidence>